<evidence type="ECO:0000313" key="1">
    <source>
        <dbReference type="EMBL" id="MCZ9293556.1"/>
    </source>
</evidence>
<organism evidence="1 2">
    <name type="scientific">Corynebacterium meitnerae</name>
    <dbReference type="NCBI Taxonomy" id="2913498"/>
    <lineage>
        <taxon>Bacteria</taxon>
        <taxon>Bacillati</taxon>
        <taxon>Actinomycetota</taxon>
        <taxon>Actinomycetes</taxon>
        <taxon>Mycobacteriales</taxon>
        <taxon>Corynebacteriaceae</taxon>
        <taxon>Corynebacterium</taxon>
    </lineage>
</organism>
<name>A0A9X3RJV3_9CORY</name>
<sequence>MKTSNGESRLPQSDRATSVAAGHWVLARAGKRVLRPGGLKLTNRMLEAADLSGKKVLEFAPGLGRTAAIMLDKGLASYTGVDEDPDAVARVQAVVGSRGTVVTAQAQSTGLESESAEVVVGEAMLTMQGDKGKRAIISEAFRLLEPGGRYAIHELGLTPDPIDTELADQLRQRLARTIRVNARPLTRTEWCELLEQAGFSIEWVGFEPMALLSMRRNIADEGLSGVIRILRNVARDKDLRHRVLEMRALFKEYSENLTGIAIVARKPTLEP</sequence>
<dbReference type="PANTHER" id="PTHR42912:SF95">
    <property type="entry name" value="METHYLTRANSFERASE TYPE 11 DOMAIN-CONTAINING PROTEIN"/>
    <property type="match status" value="1"/>
</dbReference>
<dbReference type="RefSeq" id="WP_269965015.1">
    <property type="nucleotide sequence ID" value="NZ_JAKMUS010000004.1"/>
</dbReference>
<keyword evidence="2" id="KW-1185">Reference proteome</keyword>
<dbReference type="InterPro" id="IPR050508">
    <property type="entry name" value="Methyltransf_Superfamily"/>
</dbReference>
<dbReference type="CDD" id="cd02440">
    <property type="entry name" value="AdoMet_MTases"/>
    <property type="match status" value="1"/>
</dbReference>
<dbReference type="InterPro" id="IPR029063">
    <property type="entry name" value="SAM-dependent_MTases_sf"/>
</dbReference>
<keyword evidence="1" id="KW-0489">Methyltransferase</keyword>
<dbReference type="Proteomes" id="UP001146468">
    <property type="component" value="Unassembled WGS sequence"/>
</dbReference>
<dbReference type="Gene3D" id="3.40.50.150">
    <property type="entry name" value="Vaccinia Virus protein VP39"/>
    <property type="match status" value="1"/>
</dbReference>
<accession>A0A9X3RJV3</accession>
<reference evidence="1" key="1">
    <citation type="submission" date="2022-02" db="EMBL/GenBank/DDBJ databases">
        <title>Corynebacterium sp. from urogenital microbiome.</title>
        <authorList>
            <person name="Cappelli E.A."/>
            <person name="Ribeiro T.G."/>
            <person name="Peixe L."/>
        </authorList>
    </citation>
    <scope>NUCLEOTIDE SEQUENCE</scope>
    <source>
        <strain evidence="1">C8Ua_172</strain>
    </source>
</reference>
<evidence type="ECO:0000313" key="2">
    <source>
        <dbReference type="Proteomes" id="UP001146468"/>
    </source>
</evidence>
<comment type="caution">
    <text evidence="1">The sequence shown here is derived from an EMBL/GenBank/DDBJ whole genome shotgun (WGS) entry which is preliminary data.</text>
</comment>
<keyword evidence="1" id="KW-0808">Transferase</keyword>
<protein>
    <submittedName>
        <fullName evidence="1">Methyltransferase domain-containing protein</fullName>
    </submittedName>
</protein>
<dbReference type="AlphaFoldDB" id="A0A9X3RJV3"/>
<dbReference type="PANTHER" id="PTHR42912">
    <property type="entry name" value="METHYLTRANSFERASE"/>
    <property type="match status" value="1"/>
</dbReference>
<dbReference type="EMBL" id="JAKMUS010000004">
    <property type="protein sequence ID" value="MCZ9293556.1"/>
    <property type="molecule type" value="Genomic_DNA"/>
</dbReference>
<dbReference type="GO" id="GO:0008168">
    <property type="term" value="F:methyltransferase activity"/>
    <property type="evidence" value="ECO:0007669"/>
    <property type="project" value="UniProtKB-KW"/>
</dbReference>
<dbReference type="Pfam" id="PF13489">
    <property type="entry name" value="Methyltransf_23"/>
    <property type="match status" value="1"/>
</dbReference>
<gene>
    <name evidence="1" type="ORF">L8U60_03520</name>
</gene>
<dbReference type="SUPFAM" id="SSF53335">
    <property type="entry name" value="S-adenosyl-L-methionine-dependent methyltransferases"/>
    <property type="match status" value="1"/>
</dbReference>
<proteinExistence type="predicted"/>
<dbReference type="GO" id="GO:0032259">
    <property type="term" value="P:methylation"/>
    <property type="evidence" value="ECO:0007669"/>
    <property type="project" value="UniProtKB-KW"/>
</dbReference>